<reference evidence="7" key="1">
    <citation type="submission" date="2020-09" db="EMBL/GenBank/DDBJ databases">
        <title>Taishania pollutisoli gen. nov., sp. nov., Isolated from Tetrabromobisphenol A-Contaminated Soil.</title>
        <authorList>
            <person name="Chen Q."/>
        </authorList>
    </citation>
    <scope>NUCLEOTIDE SEQUENCE</scope>
    <source>
        <strain evidence="7">CZZ-1</strain>
    </source>
</reference>
<evidence type="ECO:0000259" key="6">
    <source>
        <dbReference type="SMART" id="SM00421"/>
    </source>
</evidence>
<evidence type="ECO:0000256" key="3">
    <source>
        <dbReference type="PROSITE-ProRule" id="PRU00339"/>
    </source>
</evidence>
<dbReference type="AlphaFoldDB" id="A0A8J6P3T7"/>
<dbReference type="GO" id="GO:0003677">
    <property type="term" value="F:DNA binding"/>
    <property type="evidence" value="ECO:0007669"/>
    <property type="project" value="InterPro"/>
</dbReference>
<dbReference type="SMART" id="SM00028">
    <property type="entry name" value="TPR"/>
    <property type="match status" value="7"/>
</dbReference>
<feature type="transmembrane region" description="Helical" evidence="4">
    <location>
        <begin position="360"/>
        <end position="378"/>
    </location>
</feature>
<dbReference type="RefSeq" id="WP_216713191.1">
    <property type="nucleotide sequence ID" value="NZ_JACVEL010000001.1"/>
</dbReference>
<dbReference type="PANTHER" id="PTHR45641:SF19">
    <property type="entry name" value="NEPHROCYSTIN-3"/>
    <property type="match status" value="1"/>
</dbReference>
<dbReference type="InterPro" id="IPR019734">
    <property type="entry name" value="TPR_rpt"/>
</dbReference>
<proteinExistence type="predicted"/>
<accession>A0A8J6P3T7</accession>
<dbReference type="EMBL" id="JACVEL010000001">
    <property type="protein sequence ID" value="MBC9810909.1"/>
    <property type="molecule type" value="Genomic_DNA"/>
</dbReference>
<dbReference type="PROSITE" id="PS50005">
    <property type="entry name" value="TPR"/>
    <property type="match status" value="1"/>
</dbReference>
<feature type="domain" description="HTH luxR-type" evidence="6">
    <location>
        <begin position="486"/>
        <end position="543"/>
    </location>
</feature>
<dbReference type="SUPFAM" id="SSF46894">
    <property type="entry name" value="C-terminal effector domain of the bipartite response regulators"/>
    <property type="match status" value="1"/>
</dbReference>
<keyword evidence="4" id="KW-0812">Transmembrane</keyword>
<keyword evidence="4" id="KW-1133">Transmembrane helix</keyword>
<dbReference type="Pfam" id="PF00196">
    <property type="entry name" value="GerE"/>
    <property type="match status" value="1"/>
</dbReference>
<keyword evidence="1" id="KW-0677">Repeat</keyword>
<keyword evidence="4" id="KW-0472">Membrane</keyword>
<feature type="repeat" description="TPR" evidence="3">
    <location>
        <begin position="208"/>
        <end position="241"/>
    </location>
</feature>
<dbReference type="GO" id="GO:0006355">
    <property type="term" value="P:regulation of DNA-templated transcription"/>
    <property type="evidence" value="ECO:0007669"/>
    <property type="project" value="InterPro"/>
</dbReference>
<organism evidence="7 8">
    <name type="scientific">Taishania pollutisoli</name>
    <dbReference type="NCBI Taxonomy" id="2766479"/>
    <lineage>
        <taxon>Bacteria</taxon>
        <taxon>Pseudomonadati</taxon>
        <taxon>Bacteroidota</taxon>
        <taxon>Flavobacteriia</taxon>
        <taxon>Flavobacteriales</taxon>
        <taxon>Crocinitomicaceae</taxon>
        <taxon>Taishania</taxon>
    </lineage>
</organism>
<protein>
    <submittedName>
        <fullName evidence="7">Tetratricopeptide repeat protein</fullName>
    </submittedName>
</protein>
<gene>
    <name evidence="7" type="ORF">H9Y05_00325</name>
</gene>
<feature type="signal peptide" evidence="5">
    <location>
        <begin position="1"/>
        <end position="24"/>
    </location>
</feature>
<sequence>MRLLMRDLFYRGFFLFLFIPVANAQPSSADSITRLLTEINENNHNSARKRYELAQLLFDNGNYSEALYQLKSALQEMKATETVLKPKVLELIGDIYSENHELQSAVSYYLRAKSAYETILDDHAVGNVLMDLAAINLRISKYEKARDYLMDAKKSYQKYPDKNKKELVNCYFLLGIAHGSSGKLDSSLYYFNKCEKFYSRENDAIQYGGVLNNIGAIYSKMDNTSAALEKYNKALAVFEEINSKAGIGVTISNIAYIKQKEGLYPEAIRLFKESNSYLNESDDGHYLLTNYSNLSDIYKAMNDYKNALYFQDKCLEIKDKIANEDILTRISEVEKKHELRKKDNEYKLIEKEVELKNKTLWFTVSAAVLLVIVVLLIYRNARISLQRTRLKEALLEVEKNKLSDELQYKNKELEQFALTIIEKNEFLDRIKSDVREIMKNPQDETKIKAFSAQLNQNVQLERDRQKFELQLDENLKSFFHKLESHFPNLTKSEKKLASLLVLDLSTKDIASIFNISFDGVKKSRYRLRKKLNLETDEDLAQFLKNL</sequence>
<dbReference type="InterPro" id="IPR016032">
    <property type="entry name" value="Sig_transdc_resp-reg_C-effctor"/>
</dbReference>
<keyword evidence="8" id="KW-1185">Reference proteome</keyword>
<evidence type="ECO:0000256" key="2">
    <source>
        <dbReference type="ARBA" id="ARBA00022803"/>
    </source>
</evidence>
<evidence type="ECO:0000256" key="1">
    <source>
        <dbReference type="ARBA" id="ARBA00022737"/>
    </source>
</evidence>
<dbReference type="InterPro" id="IPR036388">
    <property type="entry name" value="WH-like_DNA-bd_sf"/>
</dbReference>
<dbReference type="InterPro" id="IPR011990">
    <property type="entry name" value="TPR-like_helical_dom_sf"/>
</dbReference>
<dbReference type="InterPro" id="IPR000792">
    <property type="entry name" value="Tscrpt_reg_LuxR_C"/>
</dbReference>
<feature type="chain" id="PRO_5035161262" evidence="5">
    <location>
        <begin position="25"/>
        <end position="546"/>
    </location>
</feature>
<keyword evidence="5" id="KW-0732">Signal</keyword>
<dbReference type="SMART" id="SM00421">
    <property type="entry name" value="HTH_LUXR"/>
    <property type="match status" value="1"/>
</dbReference>
<name>A0A8J6P3T7_9FLAO</name>
<dbReference type="Proteomes" id="UP000652681">
    <property type="component" value="Unassembled WGS sequence"/>
</dbReference>
<dbReference type="PANTHER" id="PTHR45641">
    <property type="entry name" value="TETRATRICOPEPTIDE REPEAT PROTEIN (AFU_ORTHOLOGUE AFUA_6G03870)"/>
    <property type="match status" value="1"/>
</dbReference>
<comment type="caution">
    <text evidence="7">The sequence shown here is derived from an EMBL/GenBank/DDBJ whole genome shotgun (WGS) entry which is preliminary data.</text>
</comment>
<dbReference type="Gene3D" id="1.10.10.10">
    <property type="entry name" value="Winged helix-like DNA-binding domain superfamily/Winged helix DNA-binding domain"/>
    <property type="match status" value="1"/>
</dbReference>
<evidence type="ECO:0000256" key="5">
    <source>
        <dbReference type="SAM" id="SignalP"/>
    </source>
</evidence>
<dbReference type="Pfam" id="PF13424">
    <property type="entry name" value="TPR_12"/>
    <property type="match status" value="2"/>
</dbReference>
<keyword evidence="2 3" id="KW-0802">TPR repeat</keyword>
<evidence type="ECO:0000313" key="8">
    <source>
        <dbReference type="Proteomes" id="UP000652681"/>
    </source>
</evidence>
<dbReference type="Gene3D" id="1.25.40.10">
    <property type="entry name" value="Tetratricopeptide repeat domain"/>
    <property type="match status" value="3"/>
</dbReference>
<evidence type="ECO:0000313" key="7">
    <source>
        <dbReference type="EMBL" id="MBC9810909.1"/>
    </source>
</evidence>
<evidence type="ECO:0000256" key="4">
    <source>
        <dbReference type="SAM" id="Phobius"/>
    </source>
</evidence>
<dbReference type="SUPFAM" id="SSF48452">
    <property type="entry name" value="TPR-like"/>
    <property type="match status" value="2"/>
</dbReference>